<dbReference type="AlphaFoldDB" id="X0U9J0"/>
<dbReference type="Pfam" id="PF12704">
    <property type="entry name" value="MacB_PCD"/>
    <property type="match status" value="1"/>
</dbReference>
<evidence type="ECO:0000259" key="1">
    <source>
        <dbReference type="Pfam" id="PF12704"/>
    </source>
</evidence>
<comment type="caution">
    <text evidence="2">The sequence shown here is derived from an EMBL/GenBank/DDBJ whole genome shotgun (WGS) entry which is preliminary data.</text>
</comment>
<name>X0U9J0_9ZZZZ</name>
<sequence>NRDIRNNKKAFKDRLLQHPMIQSVTYSQGRPGVVYNWEGFEYKGERNDYAIFTVDPDYFDVYGLEITAGRNFSREMATDQHRTCLLNEAAVRQLELEEPVGTILRHDDLGGSSFPVKDVEVIGVVKDFHYQTLHFEIQPMMFGWNDPWLWMISVKI</sequence>
<evidence type="ECO:0000313" key="2">
    <source>
        <dbReference type="EMBL" id="GAF95966.1"/>
    </source>
</evidence>
<feature type="non-terminal residue" evidence="2">
    <location>
        <position position="156"/>
    </location>
</feature>
<proteinExistence type="predicted"/>
<feature type="domain" description="MacB-like periplasmic core" evidence="1">
    <location>
        <begin position="40"/>
        <end position="129"/>
    </location>
</feature>
<dbReference type="InterPro" id="IPR025857">
    <property type="entry name" value="MacB_PCD"/>
</dbReference>
<dbReference type="EMBL" id="BARS01013353">
    <property type="protein sequence ID" value="GAF95966.1"/>
    <property type="molecule type" value="Genomic_DNA"/>
</dbReference>
<accession>X0U9J0</accession>
<protein>
    <recommendedName>
        <fullName evidence="1">MacB-like periplasmic core domain-containing protein</fullName>
    </recommendedName>
</protein>
<feature type="non-terminal residue" evidence="2">
    <location>
        <position position="1"/>
    </location>
</feature>
<gene>
    <name evidence="2" type="ORF">S01H1_23243</name>
</gene>
<organism evidence="2">
    <name type="scientific">marine sediment metagenome</name>
    <dbReference type="NCBI Taxonomy" id="412755"/>
    <lineage>
        <taxon>unclassified sequences</taxon>
        <taxon>metagenomes</taxon>
        <taxon>ecological metagenomes</taxon>
    </lineage>
</organism>
<reference evidence="2" key="1">
    <citation type="journal article" date="2014" name="Front. Microbiol.">
        <title>High frequency of phylogenetically diverse reductive dehalogenase-homologous genes in deep subseafloor sedimentary metagenomes.</title>
        <authorList>
            <person name="Kawai M."/>
            <person name="Futagami T."/>
            <person name="Toyoda A."/>
            <person name="Takaki Y."/>
            <person name="Nishi S."/>
            <person name="Hori S."/>
            <person name="Arai W."/>
            <person name="Tsubouchi T."/>
            <person name="Morono Y."/>
            <person name="Uchiyama I."/>
            <person name="Ito T."/>
            <person name="Fujiyama A."/>
            <person name="Inagaki F."/>
            <person name="Takami H."/>
        </authorList>
    </citation>
    <scope>NUCLEOTIDE SEQUENCE</scope>
    <source>
        <strain evidence="2">Expedition CK06-06</strain>
    </source>
</reference>